<protein>
    <submittedName>
        <fullName evidence="1">Uncharacterized protein</fullName>
    </submittedName>
</protein>
<gene>
    <name evidence="1" type="ORF">CDAR_441031</name>
</gene>
<dbReference type="AlphaFoldDB" id="A0AAV4NX53"/>
<dbReference type="Proteomes" id="UP001054837">
    <property type="component" value="Unassembled WGS sequence"/>
</dbReference>
<organism evidence="1 2">
    <name type="scientific">Caerostris darwini</name>
    <dbReference type="NCBI Taxonomy" id="1538125"/>
    <lineage>
        <taxon>Eukaryota</taxon>
        <taxon>Metazoa</taxon>
        <taxon>Ecdysozoa</taxon>
        <taxon>Arthropoda</taxon>
        <taxon>Chelicerata</taxon>
        <taxon>Arachnida</taxon>
        <taxon>Araneae</taxon>
        <taxon>Araneomorphae</taxon>
        <taxon>Entelegynae</taxon>
        <taxon>Araneoidea</taxon>
        <taxon>Araneidae</taxon>
        <taxon>Caerostris</taxon>
    </lineage>
</organism>
<comment type="caution">
    <text evidence="1">The sequence shown here is derived from an EMBL/GenBank/DDBJ whole genome shotgun (WGS) entry which is preliminary data.</text>
</comment>
<dbReference type="EMBL" id="BPLQ01002170">
    <property type="protein sequence ID" value="GIX89379.1"/>
    <property type="molecule type" value="Genomic_DNA"/>
</dbReference>
<evidence type="ECO:0000313" key="1">
    <source>
        <dbReference type="EMBL" id="GIX89379.1"/>
    </source>
</evidence>
<reference evidence="1 2" key="1">
    <citation type="submission" date="2021-06" db="EMBL/GenBank/DDBJ databases">
        <title>Caerostris darwini draft genome.</title>
        <authorList>
            <person name="Kono N."/>
            <person name="Arakawa K."/>
        </authorList>
    </citation>
    <scope>NUCLEOTIDE SEQUENCE [LARGE SCALE GENOMIC DNA]</scope>
</reference>
<name>A0AAV4NX53_9ARAC</name>
<sequence length="47" mass="5496">NDGDEAIIRELERRCLPKLRLRSGALLLLRQGWAKCFVAEAKLEWEE</sequence>
<accession>A0AAV4NX53</accession>
<evidence type="ECO:0000313" key="2">
    <source>
        <dbReference type="Proteomes" id="UP001054837"/>
    </source>
</evidence>
<feature type="non-terminal residue" evidence="1">
    <location>
        <position position="1"/>
    </location>
</feature>
<keyword evidence="2" id="KW-1185">Reference proteome</keyword>
<proteinExistence type="predicted"/>